<sequence>QSPCCPGSPSRRCLGAKPPPAATSQLAARGAHVRLRLLRFGSQVCLIIMQGATPTAFCQRPFPFLLAVHQVRPLQPHPCRTATMQRHKEQSTTASLVSGPG</sequence>
<evidence type="ECO:0000256" key="1">
    <source>
        <dbReference type="SAM" id="MobiDB-lite"/>
    </source>
</evidence>
<gene>
    <name evidence="2" type="ORF">GSTENG00000964001</name>
</gene>
<feature type="region of interest" description="Disordered" evidence="1">
    <location>
        <begin position="1"/>
        <end position="21"/>
    </location>
</feature>
<organism evidence="2">
    <name type="scientific">Tetraodon nigroviridis</name>
    <name type="common">Spotted green pufferfish</name>
    <name type="synonym">Chelonodon nigroviridis</name>
    <dbReference type="NCBI Taxonomy" id="99883"/>
    <lineage>
        <taxon>Eukaryota</taxon>
        <taxon>Metazoa</taxon>
        <taxon>Chordata</taxon>
        <taxon>Craniata</taxon>
        <taxon>Vertebrata</taxon>
        <taxon>Euteleostomi</taxon>
        <taxon>Actinopterygii</taxon>
        <taxon>Neopterygii</taxon>
        <taxon>Teleostei</taxon>
        <taxon>Neoteleostei</taxon>
        <taxon>Acanthomorphata</taxon>
        <taxon>Eupercaria</taxon>
        <taxon>Tetraodontiformes</taxon>
        <taxon>Tetradontoidea</taxon>
        <taxon>Tetraodontidae</taxon>
        <taxon>Tetraodon</taxon>
    </lineage>
</organism>
<dbReference type="KEGG" id="tng:GSTEN00000964G001"/>
<reference evidence="2" key="1">
    <citation type="journal article" date="2004" name="Nature">
        <title>Genome duplication in the teleost fish Tetraodon nigroviridis reveals the early vertebrate proto-karyotype.</title>
        <authorList>
            <person name="Jaillon O."/>
            <person name="Aury J.-M."/>
            <person name="Brunet F."/>
            <person name="Petit J.-L."/>
            <person name="Stange-Thomann N."/>
            <person name="Mauceli E."/>
            <person name="Bouneau L."/>
            <person name="Fischer C."/>
            <person name="Ozouf-Costaz C."/>
            <person name="Bernot A."/>
            <person name="Nicaud S."/>
            <person name="Jaffe D."/>
            <person name="Fisher S."/>
            <person name="Lutfalla G."/>
            <person name="Dossat C."/>
            <person name="Segurens B."/>
            <person name="Dasilva C."/>
            <person name="Salanoubat M."/>
            <person name="Levy M."/>
            <person name="Boudet N."/>
            <person name="Castellano S."/>
            <person name="Anthouard V."/>
            <person name="Jubin C."/>
            <person name="Castelli V."/>
            <person name="Katinka M."/>
            <person name="Vacherie B."/>
            <person name="Biemont C."/>
            <person name="Skalli Z."/>
            <person name="Cattolico L."/>
            <person name="Poulain J."/>
            <person name="De Berardinis V."/>
            <person name="Cruaud C."/>
            <person name="Duprat S."/>
            <person name="Brottier P."/>
            <person name="Coutanceau J.-P."/>
            <person name="Gouzy J."/>
            <person name="Parra G."/>
            <person name="Lardier G."/>
            <person name="Chapple C."/>
            <person name="McKernan K.J."/>
            <person name="McEwan P."/>
            <person name="Bosak S."/>
            <person name="Kellis M."/>
            <person name="Volff J.-N."/>
            <person name="Guigo R."/>
            <person name="Zody M.C."/>
            <person name="Mesirov J."/>
            <person name="Lindblad-Toh K."/>
            <person name="Birren B."/>
            <person name="Nusbaum C."/>
            <person name="Kahn D."/>
            <person name="Robinson-Rechavi M."/>
            <person name="Laudet V."/>
            <person name="Schachter V."/>
            <person name="Quetier F."/>
            <person name="Saurin W."/>
            <person name="Scarpelli C."/>
            <person name="Wincker P."/>
            <person name="Lander E.S."/>
            <person name="Weissenbach J."/>
            <person name="Roest Crollius H."/>
        </authorList>
    </citation>
    <scope>NUCLEOTIDE SEQUENCE [LARGE SCALE GENOMIC DNA]</scope>
</reference>
<dbReference type="EMBL" id="CAAE01003532">
    <property type="protein sequence ID" value="CAF87916.1"/>
    <property type="molecule type" value="Genomic_DNA"/>
</dbReference>
<name>Q4TGR6_TETNG</name>
<reference evidence="2" key="2">
    <citation type="submission" date="2004-02" db="EMBL/GenBank/DDBJ databases">
        <authorList>
            <consortium name="Genoscope"/>
            <consortium name="Whitehead Institute Centre for Genome Research"/>
        </authorList>
    </citation>
    <scope>NUCLEOTIDE SEQUENCE</scope>
</reference>
<protein>
    <submittedName>
        <fullName evidence="2">(spotted green pufferfish) hypothetical protein</fullName>
    </submittedName>
</protein>
<accession>Q4TGR6</accession>
<proteinExistence type="predicted"/>
<comment type="caution">
    <text evidence="2">The sequence shown here is derived from an EMBL/GenBank/DDBJ whole genome shotgun (WGS) entry which is preliminary data.</text>
</comment>
<dbReference type="AlphaFoldDB" id="Q4TGR6"/>
<evidence type="ECO:0000313" key="2">
    <source>
        <dbReference type="EMBL" id="CAF87916.1"/>
    </source>
</evidence>
<feature type="non-terminal residue" evidence="2">
    <location>
        <position position="1"/>
    </location>
</feature>